<dbReference type="STRING" id="431943.CKL_0416"/>
<evidence type="ECO:0000313" key="3">
    <source>
        <dbReference type="Proteomes" id="UP000002411"/>
    </source>
</evidence>
<dbReference type="AlphaFoldDB" id="A5N589"/>
<sequence>MPDKKMMVLSESHKALNKLLETKKEALPKDFNKSRFLQNCMTVLQDTKDIDKCQPISVARTMLKGAFLGLDFFNRECYAIPYNGNLQFQTDYKGEIKLAKKYSINPIKDIYAKVVRKGDEFQESIVNGHQTVNFKPLPFNNDEIIGAFAVCLFQDGSMIYETMTKQEIEDIRNNFSKAKNSPAWVKTPGEMYKKTVLRRLCKFIELDFNSIESKKTYDEASDFQFEHEPNKEVSNFDKGSIDEDKTVEADTETEAKEDNREYAFKESE</sequence>
<dbReference type="eggNOG" id="COG3723">
    <property type="taxonomic scope" value="Bacteria"/>
</dbReference>
<feature type="region of interest" description="Disordered" evidence="1">
    <location>
        <begin position="228"/>
        <end position="268"/>
    </location>
</feature>
<dbReference type="RefSeq" id="WP_011988985.1">
    <property type="nucleotide sequence ID" value="NC_009706.1"/>
</dbReference>
<dbReference type="InterPro" id="IPR004590">
    <property type="entry name" value="ssDNA_annealing_RecT"/>
</dbReference>
<dbReference type="NCBIfam" id="TIGR00616">
    <property type="entry name" value="rect"/>
    <property type="match status" value="1"/>
</dbReference>
<organism evidence="2 3">
    <name type="scientific">Clostridium kluyveri (strain ATCC 8527 / DSM 555 / NBRC 12016 / NCIMB 10680 / K1)</name>
    <dbReference type="NCBI Taxonomy" id="431943"/>
    <lineage>
        <taxon>Bacteria</taxon>
        <taxon>Bacillati</taxon>
        <taxon>Bacillota</taxon>
        <taxon>Clostridia</taxon>
        <taxon>Eubacteriales</taxon>
        <taxon>Clostridiaceae</taxon>
        <taxon>Clostridium</taxon>
    </lineage>
</organism>
<dbReference type="GO" id="GO:0003677">
    <property type="term" value="F:DNA binding"/>
    <property type="evidence" value="ECO:0007669"/>
    <property type="project" value="InterPro"/>
</dbReference>
<dbReference type="KEGG" id="ckl:CKL_0416"/>
<proteinExistence type="predicted"/>
<name>A5N589_CLOK5</name>
<reference evidence="2 3" key="1">
    <citation type="journal article" date="2008" name="Proc. Natl. Acad. Sci. U.S.A.">
        <title>The genome of Clostridium kluyveri, a strict anaerobe with unique metabolic features.</title>
        <authorList>
            <person name="Seedorf H."/>
            <person name="Fricke W.F."/>
            <person name="Veith B."/>
            <person name="Brueggemann H."/>
            <person name="Liesegang H."/>
            <person name="Strittmatter A."/>
            <person name="Miethke M."/>
            <person name="Buckel W."/>
            <person name="Hinderberger J."/>
            <person name="Li F."/>
            <person name="Hagemeier C."/>
            <person name="Thauer R.K."/>
            <person name="Gottschalk G."/>
        </authorList>
    </citation>
    <scope>NUCLEOTIDE SEQUENCE [LARGE SCALE GENOMIC DNA]</scope>
    <source>
        <strain evidence="3">ATCC 8527 / DSM 555 / NCIMB 10680</strain>
    </source>
</reference>
<dbReference type="EMBL" id="CP000673">
    <property type="protein sequence ID" value="EDK32470.1"/>
    <property type="molecule type" value="Genomic_DNA"/>
</dbReference>
<evidence type="ECO:0000313" key="2">
    <source>
        <dbReference type="EMBL" id="EDK32470.1"/>
    </source>
</evidence>
<dbReference type="Proteomes" id="UP000002411">
    <property type="component" value="Chromosome"/>
</dbReference>
<dbReference type="HOGENOM" id="CLU_1010830_0_0_9"/>
<accession>A5N589</accession>
<dbReference type="InterPro" id="IPR018330">
    <property type="entry name" value="RecT_fam"/>
</dbReference>
<evidence type="ECO:0000256" key="1">
    <source>
        <dbReference type="SAM" id="MobiDB-lite"/>
    </source>
</evidence>
<gene>
    <name evidence="2" type="ordered locus">CKL_0416</name>
</gene>
<dbReference type="Pfam" id="PF03837">
    <property type="entry name" value="RecT"/>
    <property type="match status" value="1"/>
</dbReference>
<dbReference type="GO" id="GO:0006259">
    <property type="term" value="P:DNA metabolic process"/>
    <property type="evidence" value="ECO:0007669"/>
    <property type="project" value="InterPro"/>
</dbReference>
<keyword evidence="3" id="KW-1185">Reference proteome</keyword>
<protein>
    <submittedName>
        <fullName evidence="2">Phage-related protein</fullName>
    </submittedName>
</protein>